<name>A0ABU5HXZ6_9HYPH</name>
<dbReference type="InterPro" id="IPR011146">
    <property type="entry name" value="HIT-like"/>
</dbReference>
<evidence type="ECO:0000259" key="1">
    <source>
        <dbReference type="Pfam" id="PF01230"/>
    </source>
</evidence>
<keyword evidence="3" id="KW-1185">Reference proteome</keyword>
<accession>A0ABU5HXZ6</accession>
<dbReference type="Pfam" id="PF01230">
    <property type="entry name" value="HIT"/>
    <property type="match status" value="1"/>
</dbReference>
<dbReference type="InterPro" id="IPR026026">
    <property type="entry name" value="HIT_Hint"/>
</dbReference>
<organism evidence="2 3">
    <name type="scientific">Fulvimarina uroteuthidis</name>
    <dbReference type="NCBI Taxonomy" id="3098149"/>
    <lineage>
        <taxon>Bacteria</taxon>
        <taxon>Pseudomonadati</taxon>
        <taxon>Pseudomonadota</taxon>
        <taxon>Alphaproteobacteria</taxon>
        <taxon>Hyphomicrobiales</taxon>
        <taxon>Aurantimonadaceae</taxon>
        <taxon>Fulvimarina</taxon>
    </lineage>
</organism>
<dbReference type="RefSeq" id="WP_322184905.1">
    <property type="nucleotide sequence ID" value="NZ_JAXLPB010000001.1"/>
</dbReference>
<dbReference type="Proteomes" id="UP001294412">
    <property type="component" value="Unassembled WGS sequence"/>
</dbReference>
<dbReference type="InterPro" id="IPR036265">
    <property type="entry name" value="HIT-like_sf"/>
</dbReference>
<protein>
    <submittedName>
        <fullName evidence="2">HIT family protein</fullName>
        <ecNumber evidence="2">2.1.1.-</ecNumber>
    </submittedName>
</protein>
<reference evidence="2 3" key="1">
    <citation type="submission" date="2023-12" db="EMBL/GenBank/DDBJ databases">
        <title>Description of Novel Strain Fulvimarina sp. 2208YS6-2-32 isolated from Uroteuthis (Photololigo) edulis.</title>
        <authorList>
            <person name="Park J.-S."/>
        </authorList>
    </citation>
    <scope>NUCLEOTIDE SEQUENCE [LARGE SCALE GENOMIC DNA]</scope>
    <source>
        <strain evidence="2 3">2208YS6-2-32</strain>
    </source>
</reference>
<evidence type="ECO:0000313" key="2">
    <source>
        <dbReference type="EMBL" id="MDY8107680.1"/>
    </source>
</evidence>
<comment type="caution">
    <text evidence="2">The sequence shown here is derived from an EMBL/GenBank/DDBJ whole genome shotgun (WGS) entry which is preliminary data.</text>
</comment>
<dbReference type="GO" id="GO:0008168">
    <property type="term" value="F:methyltransferase activity"/>
    <property type="evidence" value="ECO:0007669"/>
    <property type="project" value="UniProtKB-KW"/>
</dbReference>
<keyword evidence="2" id="KW-0808">Transferase</keyword>
<gene>
    <name evidence="2" type="ORF">U0C82_00775</name>
</gene>
<dbReference type="EMBL" id="JAXLPB010000001">
    <property type="protein sequence ID" value="MDY8107680.1"/>
    <property type="molecule type" value="Genomic_DNA"/>
</dbReference>
<sequence length="141" mass="15861">MTSQTGRFALDPTLEADSLPVKKLGLCELRLIDDSRWPWLILVPQRPDIVEVFDMTHLDQTMLSFEFGLVAKPFKMLTGCDKLNLATLGNAVPQFHCHIVARSKDDPNWPKPVWGFGDRVPYDKDVADAFIADIVKAILPV</sequence>
<dbReference type="SUPFAM" id="SSF54197">
    <property type="entry name" value="HIT-like"/>
    <property type="match status" value="1"/>
</dbReference>
<proteinExistence type="predicted"/>
<dbReference type="PIRSF" id="PIRSF000714">
    <property type="entry name" value="HIT"/>
    <property type="match status" value="1"/>
</dbReference>
<evidence type="ECO:0000313" key="3">
    <source>
        <dbReference type="Proteomes" id="UP001294412"/>
    </source>
</evidence>
<dbReference type="Gene3D" id="3.30.428.10">
    <property type="entry name" value="HIT-like"/>
    <property type="match status" value="1"/>
</dbReference>
<keyword evidence="2" id="KW-0489">Methyltransferase</keyword>
<feature type="domain" description="HIT" evidence="1">
    <location>
        <begin position="15"/>
        <end position="104"/>
    </location>
</feature>
<dbReference type="EC" id="2.1.1.-" evidence="2"/>
<dbReference type="GO" id="GO:0032259">
    <property type="term" value="P:methylation"/>
    <property type="evidence" value="ECO:0007669"/>
    <property type="project" value="UniProtKB-KW"/>
</dbReference>